<evidence type="ECO:0000256" key="1">
    <source>
        <dbReference type="SAM" id="MobiDB-lite"/>
    </source>
</evidence>
<protein>
    <submittedName>
        <fullName evidence="2">Bm7781, isoform a</fullName>
    </submittedName>
</protein>
<proteinExistence type="predicted"/>
<feature type="region of interest" description="Disordered" evidence="1">
    <location>
        <begin position="125"/>
        <end position="144"/>
    </location>
</feature>
<sequence>MDKLDDTFDRLMSDVRVIFGTTEHNTVISTSEQSTDSTVDSISRPAGKHWNSKNVRDRYRIIRQQYPEVIKRLDRLKMETHNLDWHQMHKAPLVEVDENAHRIPSRKQKNSVAVGIDSNFTANSKNVEPISDSRPSSKKMGEIGPYRGPALAKYKHMMQHTYGYNSSTGYQSNECQQLNEFAQDSRQNHEGEHSFENRDGSSGSDSEMERIHNKQEMARQAAAIRYDSLPLTAPNEFYYFGVIQLPQVSDF</sequence>
<dbReference type="AlphaFoldDB" id="A0A1I9G8M5"/>
<reference evidence="2" key="1">
    <citation type="journal article" date="2007" name="Science">
        <title>Draft genome of the filarial nematode parasite Brugia malayi.</title>
        <authorList>
            <person name="Ghedin E."/>
            <person name="Wang S."/>
            <person name="Spiro D."/>
            <person name="Caler E."/>
            <person name="Zhao Q."/>
            <person name="Crabtree J."/>
            <person name="Allen J.E."/>
            <person name="Delcher A.L."/>
            <person name="Guiliano D.B."/>
            <person name="Miranda-Saavedra D."/>
            <person name="Angiuoli S.V."/>
            <person name="Creasy T."/>
            <person name="Amedeo P."/>
            <person name="Haas B."/>
            <person name="El-Sayed N.M."/>
            <person name="Wortman J.R."/>
            <person name="Feldblyum T."/>
            <person name="Tallon L."/>
            <person name="Schatz M."/>
            <person name="Shumway M."/>
            <person name="Koo H."/>
            <person name="Salzberg S.L."/>
            <person name="Schobel S."/>
            <person name="Pertea M."/>
            <person name="Pop M."/>
            <person name="White O."/>
            <person name="Barton G.J."/>
            <person name="Carlow C.K."/>
            <person name="Crawford M.J."/>
            <person name="Daub J."/>
            <person name="Dimmic M.W."/>
            <person name="Estes C.F."/>
            <person name="Foster J.M."/>
            <person name="Ganatra M."/>
            <person name="Gregory W.F."/>
            <person name="Johnson N.M."/>
            <person name="Jin J."/>
            <person name="Komuniecki R."/>
            <person name="Korf I."/>
            <person name="Kumar S."/>
            <person name="Laney S."/>
            <person name="Li B.W."/>
            <person name="Li W."/>
            <person name="Lindblom T.H."/>
            <person name="Lustigman S."/>
            <person name="Ma D."/>
            <person name="Maina C.V."/>
            <person name="Martin D.M."/>
            <person name="McCarter J.P."/>
            <person name="McReynolds L."/>
            <person name="Mitreva M."/>
            <person name="Nutman T.B."/>
            <person name="Parkinson J."/>
            <person name="Peregrin-Alvarez J.M."/>
            <person name="Poole C."/>
            <person name="Ren Q."/>
            <person name="Saunders L."/>
            <person name="Sluder A.E."/>
            <person name="Smith K."/>
            <person name="Stanke M."/>
            <person name="Unnasch T.R."/>
            <person name="Ware J."/>
            <person name="Wei A.D."/>
            <person name="Weil G."/>
            <person name="Williams D.J."/>
            <person name="Zhang Y."/>
            <person name="Williams S.A."/>
            <person name="Fraser-Liggett C."/>
            <person name="Slatko B."/>
            <person name="Blaxter M.L."/>
            <person name="Scott A.L."/>
        </authorList>
    </citation>
    <scope>NUCLEOTIDE SEQUENCE</scope>
    <source>
        <strain evidence="2">FR3</strain>
    </source>
</reference>
<reference evidence="2" key="2">
    <citation type="submission" date="2012-12" db="EMBL/GenBank/DDBJ databases">
        <authorList>
            <consortium name="WormBase Consortium"/>
            <person name="Ghedin E."/>
            <person name="Paulini M."/>
        </authorList>
    </citation>
    <scope>NUCLEOTIDE SEQUENCE</scope>
    <source>
        <strain evidence="2">FR3</strain>
    </source>
</reference>
<feature type="region of interest" description="Disordered" evidence="1">
    <location>
        <begin position="184"/>
        <end position="216"/>
    </location>
</feature>
<feature type="compositionally biased region" description="Basic and acidic residues" evidence="1">
    <location>
        <begin position="207"/>
        <end position="216"/>
    </location>
</feature>
<organism evidence="2">
    <name type="scientific">Brugia malayi</name>
    <name type="common">Filarial nematode worm</name>
    <dbReference type="NCBI Taxonomy" id="6279"/>
    <lineage>
        <taxon>Eukaryota</taxon>
        <taxon>Metazoa</taxon>
        <taxon>Ecdysozoa</taxon>
        <taxon>Nematoda</taxon>
        <taxon>Chromadorea</taxon>
        <taxon>Rhabditida</taxon>
        <taxon>Spirurina</taxon>
        <taxon>Spiruromorpha</taxon>
        <taxon>Filarioidea</taxon>
        <taxon>Onchocercidae</taxon>
        <taxon>Brugia</taxon>
    </lineage>
</organism>
<dbReference type="EMBL" id="LN854742">
    <property type="protein sequence ID" value="CDQ06308.1"/>
    <property type="molecule type" value="Genomic_DNA"/>
</dbReference>
<feature type="compositionally biased region" description="Basic and acidic residues" evidence="1">
    <location>
        <begin position="186"/>
        <end position="199"/>
    </location>
</feature>
<name>A0A1I9G8M5_BRUMA</name>
<evidence type="ECO:0000313" key="2">
    <source>
        <dbReference type="EMBL" id="CDQ06308.1"/>
    </source>
</evidence>
<gene>
    <name evidence="2" type="primary">Bm7781</name>
    <name evidence="2" type="ORF">BM_Bm7781</name>
</gene>
<accession>A0A1I9G8M5</accession>